<evidence type="ECO:0000256" key="4">
    <source>
        <dbReference type="SAM" id="MobiDB-lite"/>
    </source>
</evidence>
<dbReference type="InterPro" id="IPR007588">
    <property type="entry name" value="Znf_FLYWCH"/>
</dbReference>
<evidence type="ECO:0000256" key="1">
    <source>
        <dbReference type="ARBA" id="ARBA00022723"/>
    </source>
</evidence>
<evidence type="ECO:0000313" key="7">
    <source>
        <dbReference type="Proteomes" id="UP000301870"/>
    </source>
</evidence>
<dbReference type="OrthoDB" id="93990at2759"/>
<dbReference type="KEGG" id="sliu:111349261"/>
<dbReference type="GO" id="GO:0008270">
    <property type="term" value="F:zinc ion binding"/>
    <property type="evidence" value="ECO:0007669"/>
    <property type="project" value="UniProtKB-KW"/>
</dbReference>
<dbReference type="Proteomes" id="UP000301870">
    <property type="component" value="Chromosome 9"/>
</dbReference>
<dbReference type="PANTHER" id="PTHR47160:SF10">
    <property type="entry name" value="MULE TRANSPOSASE DOMAIN-CONTAINING PROTEIN"/>
    <property type="match status" value="1"/>
</dbReference>
<sequence>MMAHLQFLLSKKNKRLLLHEGYLFTLDRRLNTKCYWQCLKKWAYCCGSRIITQENNSGVDEIIKYNKEHCHSPEPEVIDDLKLRARLKRRAKNSMDGPAQVIQAAIQDIPSGSAPYLPSINAMRMVVNRARMIGVPTSPKKLHNLVIPNKYSNFLLAHYSTEEDCILLFGTSENIRLLQLSPFWILDGTFRTCPTVFYQIYTVHGLIGLHDTVQKVVPLVFGLLSNKNKRIYCLFFELLKSRASQFGTNLQPDVVITDFEKASINAVKQVFPETKHKCCYFHLAQNIWKHIQSTGLSKQYSESTSFAHKMRHLAALAFLKPDEIPEAFEILKEKVLPKDARKVIDWFSKYYVNGTYKKRTTQNRGSLKTNLHKVPPLFPPDIWSVNSSIGTTVPITQNEVESWHHRWNTLLGRKKWNLCKTIEELNKEQKHTELIVEKLNSQSQETKRSKKKENREEKIKKHLEKKETMDLTTFLDGLAYLCYFKR</sequence>
<evidence type="ECO:0000313" key="8">
    <source>
        <dbReference type="RefSeq" id="XP_022816073.1"/>
    </source>
</evidence>
<protein>
    <submittedName>
        <fullName evidence="8">Uncharacterized protein LOC111349261</fullName>
    </submittedName>
</protein>
<dbReference type="GeneID" id="111349261"/>
<organism evidence="7 8">
    <name type="scientific">Spodoptera litura</name>
    <name type="common">Asian cotton leafworm</name>
    <dbReference type="NCBI Taxonomy" id="69820"/>
    <lineage>
        <taxon>Eukaryota</taxon>
        <taxon>Metazoa</taxon>
        <taxon>Ecdysozoa</taxon>
        <taxon>Arthropoda</taxon>
        <taxon>Hexapoda</taxon>
        <taxon>Insecta</taxon>
        <taxon>Pterygota</taxon>
        <taxon>Neoptera</taxon>
        <taxon>Endopterygota</taxon>
        <taxon>Lepidoptera</taxon>
        <taxon>Glossata</taxon>
        <taxon>Ditrysia</taxon>
        <taxon>Noctuoidea</taxon>
        <taxon>Noctuidae</taxon>
        <taxon>Amphipyrinae</taxon>
        <taxon>Spodoptera</taxon>
    </lineage>
</organism>
<gene>
    <name evidence="8" type="primary">LOC111349261</name>
</gene>
<proteinExistence type="predicted"/>
<dbReference type="Pfam" id="PF04500">
    <property type="entry name" value="FLYWCH"/>
    <property type="match status" value="1"/>
</dbReference>
<reference evidence="8" key="1">
    <citation type="submission" date="2025-08" db="UniProtKB">
        <authorList>
            <consortium name="RefSeq"/>
        </authorList>
    </citation>
    <scope>IDENTIFICATION</scope>
    <source>
        <strain evidence="8">Ishihara</strain>
        <tissue evidence="8">Whole body</tissue>
    </source>
</reference>
<feature type="domain" description="MULE transposase" evidence="6">
    <location>
        <begin position="184"/>
        <end position="286"/>
    </location>
</feature>
<name>A0A9J7IIR2_SPOLT</name>
<accession>A0A9J7IIR2</accession>
<dbReference type="InterPro" id="IPR018289">
    <property type="entry name" value="MULE_transposase_dom"/>
</dbReference>
<dbReference type="Pfam" id="PF10551">
    <property type="entry name" value="MULE"/>
    <property type="match status" value="1"/>
</dbReference>
<keyword evidence="2" id="KW-0863">Zinc-finger</keyword>
<evidence type="ECO:0000256" key="3">
    <source>
        <dbReference type="ARBA" id="ARBA00022833"/>
    </source>
</evidence>
<dbReference type="RefSeq" id="XP_022816073.1">
    <property type="nucleotide sequence ID" value="XM_022960305.1"/>
</dbReference>
<feature type="region of interest" description="Disordered" evidence="4">
    <location>
        <begin position="439"/>
        <end position="460"/>
    </location>
</feature>
<evidence type="ECO:0000256" key="2">
    <source>
        <dbReference type="ARBA" id="ARBA00022771"/>
    </source>
</evidence>
<keyword evidence="3" id="KW-0862">Zinc</keyword>
<dbReference type="AlphaFoldDB" id="A0A9J7IIR2"/>
<evidence type="ECO:0000259" key="6">
    <source>
        <dbReference type="Pfam" id="PF10551"/>
    </source>
</evidence>
<feature type="domain" description="FLYWCH-type" evidence="5">
    <location>
        <begin position="7"/>
        <end position="71"/>
    </location>
</feature>
<evidence type="ECO:0000259" key="5">
    <source>
        <dbReference type="Pfam" id="PF04500"/>
    </source>
</evidence>
<dbReference type="PANTHER" id="PTHR47160">
    <property type="entry name" value="PUTATIVE-RELATED"/>
    <property type="match status" value="1"/>
</dbReference>
<dbReference type="Gene3D" id="2.20.25.240">
    <property type="match status" value="1"/>
</dbReference>
<keyword evidence="7" id="KW-1185">Reference proteome</keyword>
<keyword evidence="1" id="KW-0479">Metal-binding</keyword>